<dbReference type="RefSeq" id="XP_013435533.1">
    <property type="nucleotide sequence ID" value="XM_013580079.1"/>
</dbReference>
<dbReference type="VEuPathDB" id="ToxoDB:ENH_00031520"/>
<protein>
    <submittedName>
        <fullName evidence="1">Uncharacterized protein</fullName>
    </submittedName>
</protein>
<reference evidence="1" key="1">
    <citation type="submission" date="2013-10" db="EMBL/GenBank/DDBJ databases">
        <title>Genomic analysis of the causative agents of coccidiosis in chickens.</title>
        <authorList>
            <person name="Reid A.J."/>
            <person name="Blake D."/>
            <person name="Billington K."/>
            <person name="Browne H."/>
            <person name="Dunn M."/>
            <person name="Hung S."/>
            <person name="Kawahara F."/>
            <person name="Miranda-Saavedra D."/>
            <person name="Mourier T."/>
            <person name="Nagra H."/>
            <person name="Otto T.D."/>
            <person name="Rawlings N."/>
            <person name="Sanchez A."/>
            <person name="Sanders M."/>
            <person name="Subramaniam C."/>
            <person name="Tay Y."/>
            <person name="Dear P."/>
            <person name="Doerig C."/>
            <person name="Gruber A."/>
            <person name="Parkinson J."/>
            <person name="Shirley M."/>
            <person name="Wan K.L."/>
            <person name="Berriman M."/>
            <person name="Tomley F."/>
            <person name="Pain A."/>
        </authorList>
    </citation>
    <scope>NUCLEOTIDE SEQUENCE [LARGE SCALE GENOMIC DNA]</scope>
    <source>
        <strain evidence="1">Houghton</strain>
    </source>
</reference>
<reference evidence="1" key="2">
    <citation type="submission" date="2013-10" db="EMBL/GenBank/DDBJ databases">
        <authorList>
            <person name="Aslett M."/>
        </authorList>
    </citation>
    <scope>NUCLEOTIDE SEQUENCE [LARGE SCALE GENOMIC DNA]</scope>
    <source>
        <strain evidence="1">Houghton</strain>
    </source>
</reference>
<gene>
    <name evidence="1" type="ORF">ENH_00031520</name>
</gene>
<dbReference type="OrthoDB" id="349005at2759"/>
<name>U6MST6_9EIME</name>
<organism evidence="1 2">
    <name type="scientific">Eimeria necatrix</name>
    <dbReference type="NCBI Taxonomy" id="51315"/>
    <lineage>
        <taxon>Eukaryota</taxon>
        <taxon>Sar</taxon>
        <taxon>Alveolata</taxon>
        <taxon>Apicomplexa</taxon>
        <taxon>Conoidasida</taxon>
        <taxon>Coccidia</taxon>
        <taxon>Eucoccidiorida</taxon>
        <taxon>Eimeriorina</taxon>
        <taxon>Eimeriidae</taxon>
        <taxon>Eimeria</taxon>
    </lineage>
</organism>
<dbReference type="GeneID" id="25473317"/>
<proteinExistence type="predicted"/>
<evidence type="ECO:0000313" key="2">
    <source>
        <dbReference type="Proteomes" id="UP000030754"/>
    </source>
</evidence>
<dbReference type="Proteomes" id="UP000030754">
    <property type="component" value="Unassembled WGS sequence"/>
</dbReference>
<accession>U6MST6</accession>
<dbReference type="EMBL" id="HG724033">
    <property type="protein sequence ID" value="CDJ67066.1"/>
    <property type="molecule type" value="Genomic_DNA"/>
</dbReference>
<dbReference type="AlphaFoldDB" id="U6MST6"/>
<keyword evidence="2" id="KW-1185">Reference proteome</keyword>
<sequence>MQAEAPQKTAVIREKPSQWVTADATDLQHPEDSGLAQVGIFTCSSPPEVPLEESLRFYVAHANAGNRNMSESPVTSDIFRYPPESRTAAAVALAADKEDRLLHLAFDSEGFSVKYRHDVIGWEASRDRSSATLFLSSNRRLIVTSSERLCVGLC</sequence>
<evidence type="ECO:0000313" key="1">
    <source>
        <dbReference type="EMBL" id="CDJ67066.1"/>
    </source>
</evidence>